<name>A0A848DPV2_9PSEU</name>
<dbReference type="CDD" id="cd06170">
    <property type="entry name" value="LuxR_C_like"/>
    <property type="match status" value="1"/>
</dbReference>
<dbReference type="SUPFAM" id="SSF55781">
    <property type="entry name" value="GAF domain-like"/>
    <property type="match status" value="1"/>
</dbReference>
<dbReference type="PANTHER" id="PTHR44688">
    <property type="entry name" value="DNA-BINDING TRANSCRIPTIONAL ACTIVATOR DEVR_DOSR"/>
    <property type="match status" value="1"/>
</dbReference>
<dbReference type="EMBL" id="JAAXKZ010000118">
    <property type="protein sequence ID" value="NMH94565.1"/>
    <property type="molecule type" value="Genomic_DNA"/>
</dbReference>
<evidence type="ECO:0000313" key="6">
    <source>
        <dbReference type="Proteomes" id="UP000586918"/>
    </source>
</evidence>
<protein>
    <recommendedName>
        <fullName evidence="4">HTH luxR-type domain-containing protein</fullName>
    </recommendedName>
</protein>
<keyword evidence="2" id="KW-0238">DNA-binding</keyword>
<evidence type="ECO:0000256" key="3">
    <source>
        <dbReference type="ARBA" id="ARBA00023163"/>
    </source>
</evidence>
<dbReference type="PRINTS" id="PR00038">
    <property type="entry name" value="HTHLUXR"/>
</dbReference>
<reference evidence="5 6" key="1">
    <citation type="submission" date="2020-04" db="EMBL/GenBank/DDBJ databases">
        <authorList>
            <person name="Klaysubun C."/>
            <person name="Duangmal K."/>
            <person name="Lipun K."/>
        </authorList>
    </citation>
    <scope>NUCLEOTIDE SEQUENCE [LARGE SCALE GENOMIC DNA]</scope>
    <source>
        <strain evidence="5 6">DSM 45300</strain>
    </source>
</reference>
<dbReference type="SUPFAM" id="SSF46894">
    <property type="entry name" value="C-terminal effector domain of the bipartite response regulators"/>
    <property type="match status" value="1"/>
</dbReference>
<evidence type="ECO:0000256" key="1">
    <source>
        <dbReference type="ARBA" id="ARBA00023015"/>
    </source>
</evidence>
<evidence type="ECO:0000313" key="5">
    <source>
        <dbReference type="EMBL" id="NMH94565.1"/>
    </source>
</evidence>
<keyword evidence="3" id="KW-0804">Transcription</keyword>
<accession>A0A848DPV2</accession>
<dbReference type="GO" id="GO:0006355">
    <property type="term" value="P:regulation of DNA-templated transcription"/>
    <property type="evidence" value="ECO:0007669"/>
    <property type="project" value="InterPro"/>
</dbReference>
<sequence length="276" mass="29337">MSSSDAMTRAAPFLAVQGRGRGWPTHPASWPGLTTDRAQRIAESVVHETAADRCVIARFESGVDSVVVATAGRPLCQPGTRLPIELSTMYSLNRNGQTFVGERLDHSAAFRRVSDRALLALGLRSAISIPLWHDDGVAGAMYAAAASARIDARPRLNVAALCCLLSTVPDTTPPSTLGQISLERPSELVQRSVIDAAGAGATAAGPDQISLTDREHQILVELSLGLGSKQVASKLGISPHTVSNHTRAIFRKLSVTCRVDAIRKAHRLSILAWPTA</sequence>
<dbReference type="InterPro" id="IPR036388">
    <property type="entry name" value="WH-like_DNA-bd_sf"/>
</dbReference>
<gene>
    <name evidence="5" type="ORF">HF519_23925</name>
</gene>
<feature type="domain" description="HTH luxR-type" evidence="4">
    <location>
        <begin position="204"/>
        <end position="269"/>
    </location>
</feature>
<evidence type="ECO:0000259" key="4">
    <source>
        <dbReference type="PROSITE" id="PS50043"/>
    </source>
</evidence>
<organism evidence="5 6">
    <name type="scientific">Pseudonocardia bannensis</name>
    <dbReference type="NCBI Taxonomy" id="630973"/>
    <lineage>
        <taxon>Bacteria</taxon>
        <taxon>Bacillati</taxon>
        <taxon>Actinomycetota</taxon>
        <taxon>Actinomycetes</taxon>
        <taxon>Pseudonocardiales</taxon>
        <taxon>Pseudonocardiaceae</taxon>
        <taxon>Pseudonocardia</taxon>
    </lineage>
</organism>
<proteinExistence type="predicted"/>
<dbReference type="Proteomes" id="UP000586918">
    <property type="component" value="Unassembled WGS sequence"/>
</dbReference>
<dbReference type="InterPro" id="IPR003018">
    <property type="entry name" value="GAF"/>
</dbReference>
<dbReference type="PANTHER" id="PTHR44688:SF16">
    <property type="entry name" value="DNA-BINDING TRANSCRIPTIONAL ACTIVATOR DEVR_DOSR"/>
    <property type="match status" value="1"/>
</dbReference>
<dbReference type="Gene3D" id="1.10.10.10">
    <property type="entry name" value="Winged helix-like DNA-binding domain superfamily/Winged helix DNA-binding domain"/>
    <property type="match status" value="1"/>
</dbReference>
<dbReference type="Pfam" id="PF00196">
    <property type="entry name" value="GerE"/>
    <property type="match status" value="1"/>
</dbReference>
<dbReference type="Gene3D" id="3.30.450.40">
    <property type="match status" value="1"/>
</dbReference>
<keyword evidence="6" id="KW-1185">Reference proteome</keyword>
<dbReference type="Pfam" id="PF01590">
    <property type="entry name" value="GAF"/>
    <property type="match status" value="1"/>
</dbReference>
<keyword evidence="1" id="KW-0805">Transcription regulation</keyword>
<dbReference type="RefSeq" id="WP_169415247.1">
    <property type="nucleotide sequence ID" value="NZ_JAAXKZ010000118.1"/>
</dbReference>
<dbReference type="PROSITE" id="PS50043">
    <property type="entry name" value="HTH_LUXR_2"/>
    <property type="match status" value="1"/>
</dbReference>
<comment type="caution">
    <text evidence="5">The sequence shown here is derived from an EMBL/GenBank/DDBJ whole genome shotgun (WGS) entry which is preliminary data.</text>
</comment>
<evidence type="ECO:0000256" key="2">
    <source>
        <dbReference type="ARBA" id="ARBA00023125"/>
    </source>
</evidence>
<dbReference type="AlphaFoldDB" id="A0A848DPV2"/>
<dbReference type="InterPro" id="IPR016032">
    <property type="entry name" value="Sig_transdc_resp-reg_C-effctor"/>
</dbReference>
<dbReference type="InterPro" id="IPR000792">
    <property type="entry name" value="Tscrpt_reg_LuxR_C"/>
</dbReference>
<dbReference type="InterPro" id="IPR029016">
    <property type="entry name" value="GAF-like_dom_sf"/>
</dbReference>
<dbReference type="SMART" id="SM00421">
    <property type="entry name" value="HTH_LUXR"/>
    <property type="match status" value="1"/>
</dbReference>
<dbReference type="PROSITE" id="PS00622">
    <property type="entry name" value="HTH_LUXR_1"/>
    <property type="match status" value="1"/>
</dbReference>
<dbReference type="GO" id="GO:0003677">
    <property type="term" value="F:DNA binding"/>
    <property type="evidence" value="ECO:0007669"/>
    <property type="project" value="UniProtKB-KW"/>
</dbReference>